<evidence type="ECO:0000256" key="11">
    <source>
        <dbReference type="SAM" id="Phobius"/>
    </source>
</evidence>
<dbReference type="GO" id="GO:0032979">
    <property type="term" value="P:protein insertion into mitochondrial inner membrane from matrix"/>
    <property type="evidence" value="ECO:0007669"/>
    <property type="project" value="TreeGrafter"/>
</dbReference>
<dbReference type="STRING" id="656916.A0A2G7G1T7"/>
<proteinExistence type="inferred from homology"/>
<comment type="caution">
    <text evidence="13">The sequence shown here is derived from an EMBL/GenBank/DDBJ whole genome shotgun (WGS) entry which is preliminary data.</text>
</comment>
<sequence>MASGDHTSSSVELYESGLTVRSDSENYSANNELSESTSSSPLILYKPPTIWSILRGAAINLVLPFVNGLMLGFGELFAHEAAFRLGWSGTKMLGGAGLKGRGAMPVIARQRLTAFSRSSRSMSSFRPHASGFPVRYGRLNQSLAGNLSWRPASSIHHASAARFNSTASTASASTATTATAVETTAPEQASDLSDFDITALPEKIGYLKDLGLDYGWGPSSMIEYFIEHFHIWAGLPWWASIVGTGLLVRLALLKPMLSAADVSTKIHNLKDVVAPLRAKMARAANEKRHADMMQSRAELQQLHSDHGIKFYKTMIPFIQLPLGFGCYRVVKGMTSLPVPGLAVESVGWIKDLTVADPYFLLPAATAFAMYMSFKKGGENGMNQMANSPVGRAVLYGMPAFSFAFMSFFPSALQLYFLSTGLFALGQAYMLSSNSFRQFANIAIPKKPVEATGMSPEEHGRAIRMILDTQKADKTMEVPAVEEGQKLSFVDRTLNSVKKNYDNLTTDVKGKLDSAMGNEPKKNADGSLAEPARLSEKDRKLAADYEQRRKEEEDWKREERNHARREAHLRALELEREKARSAFKNSKPR</sequence>
<evidence type="ECO:0000313" key="14">
    <source>
        <dbReference type="Proteomes" id="UP000231358"/>
    </source>
</evidence>
<dbReference type="Proteomes" id="UP000231358">
    <property type="component" value="Unassembled WGS sequence"/>
</dbReference>
<dbReference type="Pfam" id="PF08219">
    <property type="entry name" value="TOM13"/>
    <property type="match status" value="1"/>
</dbReference>
<keyword evidence="7" id="KW-0496">Mitochondrion</keyword>
<dbReference type="InterPro" id="IPR028055">
    <property type="entry name" value="YidC/Oxa/ALB_C"/>
</dbReference>
<evidence type="ECO:0000256" key="7">
    <source>
        <dbReference type="ARBA" id="ARBA00023128"/>
    </source>
</evidence>
<dbReference type="PANTHER" id="PTHR12428">
    <property type="entry name" value="OXA1"/>
    <property type="match status" value="1"/>
</dbReference>
<dbReference type="AlphaFoldDB" id="A0A2G7G1T7"/>
<evidence type="ECO:0000256" key="2">
    <source>
        <dbReference type="ARBA" id="ARBA00009877"/>
    </source>
</evidence>
<evidence type="ECO:0000256" key="8">
    <source>
        <dbReference type="ARBA" id="ARBA00023136"/>
    </source>
</evidence>
<dbReference type="GO" id="GO:0005743">
    <property type="term" value="C:mitochondrial inner membrane"/>
    <property type="evidence" value="ECO:0007669"/>
    <property type="project" value="UniProtKB-SubCell"/>
</dbReference>
<accession>A0A2G7G1T7</accession>
<feature type="compositionally biased region" description="Basic and acidic residues" evidence="10">
    <location>
        <begin position="532"/>
        <end position="579"/>
    </location>
</feature>
<keyword evidence="8 11" id="KW-0472">Membrane</keyword>
<evidence type="ECO:0000256" key="4">
    <source>
        <dbReference type="ARBA" id="ARBA00022792"/>
    </source>
</evidence>
<feature type="domain" description="Membrane insertase YidC/Oxa/ALB C-terminal" evidence="12">
    <location>
        <begin position="237"/>
        <end position="430"/>
    </location>
</feature>
<dbReference type="Pfam" id="PF02096">
    <property type="entry name" value="60KD_IMP"/>
    <property type="match status" value="1"/>
</dbReference>
<evidence type="ECO:0000256" key="9">
    <source>
        <dbReference type="RuleBase" id="RU003945"/>
    </source>
</evidence>
<evidence type="ECO:0000256" key="1">
    <source>
        <dbReference type="ARBA" id="ARBA00004448"/>
    </source>
</evidence>
<dbReference type="InterPro" id="IPR001708">
    <property type="entry name" value="YidC/ALB3/OXA1/COX18"/>
</dbReference>
<organism evidence="13 14">
    <name type="scientific">Aspergillus arachidicola</name>
    <dbReference type="NCBI Taxonomy" id="656916"/>
    <lineage>
        <taxon>Eukaryota</taxon>
        <taxon>Fungi</taxon>
        <taxon>Dikarya</taxon>
        <taxon>Ascomycota</taxon>
        <taxon>Pezizomycotina</taxon>
        <taxon>Eurotiomycetes</taxon>
        <taxon>Eurotiomycetidae</taxon>
        <taxon>Eurotiales</taxon>
        <taxon>Aspergillaceae</taxon>
        <taxon>Aspergillus</taxon>
        <taxon>Aspergillus subgen. Circumdati</taxon>
    </lineage>
</organism>
<evidence type="ECO:0000256" key="6">
    <source>
        <dbReference type="ARBA" id="ARBA00022989"/>
    </source>
</evidence>
<gene>
    <name evidence="13" type="ORF">AARAC_002911</name>
</gene>
<reference evidence="13 14" key="1">
    <citation type="submission" date="2017-05" db="EMBL/GenBank/DDBJ databases">
        <title>Genome sequence for an aflatoxigenic pathogen of Argentinian peanut, Aspergillus arachidicola.</title>
        <authorList>
            <person name="Moore G."/>
            <person name="Beltz S.B."/>
            <person name="Mack B.M."/>
        </authorList>
    </citation>
    <scope>NUCLEOTIDE SEQUENCE [LARGE SCALE GENOMIC DNA]</scope>
    <source>
        <strain evidence="13 14">CBS 117610</strain>
    </source>
</reference>
<dbReference type="CDD" id="cd20069">
    <property type="entry name" value="5TM_Oxa1-like"/>
    <property type="match status" value="1"/>
</dbReference>
<name>A0A2G7G1T7_9EURO</name>
<keyword evidence="6 11" id="KW-1133">Transmembrane helix</keyword>
<dbReference type="GO" id="GO:0005741">
    <property type="term" value="C:mitochondrial outer membrane"/>
    <property type="evidence" value="ECO:0007669"/>
    <property type="project" value="InterPro"/>
</dbReference>
<keyword evidence="14" id="KW-1185">Reference proteome</keyword>
<evidence type="ECO:0000259" key="12">
    <source>
        <dbReference type="Pfam" id="PF02096"/>
    </source>
</evidence>
<dbReference type="EMBL" id="NEXV01000221">
    <property type="protein sequence ID" value="PIG86826.1"/>
    <property type="molecule type" value="Genomic_DNA"/>
</dbReference>
<keyword evidence="4" id="KW-0999">Mitochondrion inner membrane</keyword>
<feature type="transmembrane region" description="Helical" evidence="11">
    <location>
        <begin position="229"/>
        <end position="248"/>
    </location>
</feature>
<protein>
    <submittedName>
        <fullName evidence="13">Mitochondrial export translocase Oxa1</fullName>
    </submittedName>
</protein>
<evidence type="ECO:0000313" key="13">
    <source>
        <dbReference type="EMBL" id="PIG86826.1"/>
    </source>
</evidence>
<evidence type="ECO:0000256" key="3">
    <source>
        <dbReference type="ARBA" id="ARBA00022692"/>
    </source>
</evidence>
<dbReference type="InterPro" id="IPR013262">
    <property type="entry name" value="OMP_MIM1/TOM13_mt"/>
</dbReference>
<dbReference type="PANTHER" id="PTHR12428:SF66">
    <property type="entry name" value="MITOCHONDRIAL INNER MEMBRANE PROTEIN OXA1L"/>
    <property type="match status" value="1"/>
</dbReference>
<keyword evidence="5" id="KW-0809">Transit peptide</keyword>
<feature type="region of interest" description="Disordered" evidence="10">
    <location>
        <begin position="509"/>
        <end position="588"/>
    </location>
</feature>
<evidence type="ECO:0000256" key="10">
    <source>
        <dbReference type="SAM" id="MobiDB-lite"/>
    </source>
</evidence>
<comment type="subcellular location">
    <subcellularLocation>
        <location evidence="9">Membrane</location>
        <topology evidence="9">Multi-pass membrane protein</topology>
    </subcellularLocation>
    <subcellularLocation>
        <location evidence="1">Mitochondrion inner membrane</location>
        <topology evidence="1">Multi-pass membrane protein</topology>
    </subcellularLocation>
</comment>
<feature type="transmembrane region" description="Helical" evidence="11">
    <location>
        <begin position="389"/>
        <end position="408"/>
    </location>
</feature>
<dbReference type="GO" id="GO:0032977">
    <property type="term" value="F:membrane insertase activity"/>
    <property type="evidence" value="ECO:0007669"/>
    <property type="project" value="InterPro"/>
</dbReference>
<evidence type="ECO:0000256" key="5">
    <source>
        <dbReference type="ARBA" id="ARBA00022946"/>
    </source>
</evidence>
<comment type="similarity">
    <text evidence="2 9">Belongs to the OXA1/ALB3/YidC family.</text>
</comment>
<keyword evidence="3 9" id="KW-0812">Transmembrane</keyword>